<dbReference type="InterPro" id="IPR011011">
    <property type="entry name" value="Znf_FYVE_PHD"/>
</dbReference>
<feature type="compositionally biased region" description="Polar residues" evidence="5">
    <location>
        <begin position="820"/>
        <end position="829"/>
    </location>
</feature>
<feature type="domain" description="RING-type" evidence="7">
    <location>
        <begin position="40"/>
        <end position="79"/>
    </location>
</feature>
<feature type="compositionally biased region" description="Polar residues" evidence="5">
    <location>
        <begin position="1215"/>
        <end position="1252"/>
    </location>
</feature>
<proteinExistence type="predicted"/>
<dbReference type="Pfam" id="PF00628">
    <property type="entry name" value="PHD"/>
    <property type="match status" value="1"/>
</dbReference>
<dbReference type="Gramene" id="ONI07476">
    <property type="protein sequence ID" value="ONI07476"/>
    <property type="gene ID" value="PRUPE_5G122300"/>
</dbReference>
<dbReference type="eggNOG" id="ENOG502QS0G">
    <property type="taxonomic scope" value="Eukaryota"/>
</dbReference>
<dbReference type="EMBL" id="CM007655">
    <property type="protein sequence ID" value="ONI07476.1"/>
    <property type="molecule type" value="Genomic_DNA"/>
</dbReference>
<reference evidence="8 9" key="1">
    <citation type="journal article" date="2013" name="Nat. Genet.">
        <title>The high-quality draft genome of peach (Prunus persica) identifies unique patterns of genetic diversity, domestication and genome evolution.</title>
        <authorList>
            <consortium name="International Peach Genome Initiative"/>
            <person name="Verde I."/>
            <person name="Abbott A.G."/>
            <person name="Scalabrin S."/>
            <person name="Jung S."/>
            <person name="Shu S."/>
            <person name="Marroni F."/>
            <person name="Zhebentyayeva T."/>
            <person name="Dettori M.T."/>
            <person name="Grimwood J."/>
            <person name="Cattonaro F."/>
            <person name="Zuccolo A."/>
            <person name="Rossini L."/>
            <person name="Jenkins J."/>
            <person name="Vendramin E."/>
            <person name="Meisel L.A."/>
            <person name="Decroocq V."/>
            <person name="Sosinski B."/>
            <person name="Prochnik S."/>
            <person name="Mitros T."/>
            <person name="Policriti A."/>
            <person name="Cipriani G."/>
            <person name="Dondini L."/>
            <person name="Ficklin S."/>
            <person name="Goodstein D.M."/>
            <person name="Xuan P."/>
            <person name="Del Fabbro C."/>
            <person name="Aramini V."/>
            <person name="Copetti D."/>
            <person name="Gonzalez S."/>
            <person name="Horner D.S."/>
            <person name="Falchi R."/>
            <person name="Lucas S."/>
            <person name="Mica E."/>
            <person name="Maldonado J."/>
            <person name="Lazzari B."/>
            <person name="Bielenberg D."/>
            <person name="Pirona R."/>
            <person name="Miculan M."/>
            <person name="Barakat A."/>
            <person name="Testolin R."/>
            <person name="Stella A."/>
            <person name="Tartarini S."/>
            <person name="Tonutti P."/>
            <person name="Arus P."/>
            <person name="Orellana A."/>
            <person name="Wells C."/>
            <person name="Main D."/>
            <person name="Vizzotto G."/>
            <person name="Silva H."/>
            <person name="Salamini F."/>
            <person name="Schmutz J."/>
            <person name="Morgante M."/>
            <person name="Rokhsar D.S."/>
        </authorList>
    </citation>
    <scope>NUCLEOTIDE SEQUENCE [LARGE SCALE GENOMIC DNA]</scope>
    <source>
        <strain evidence="9">cv. Nemared</strain>
    </source>
</reference>
<accession>A0A251P7B4</accession>
<feature type="compositionally biased region" description="Basic and acidic residues" evidence="5">
    <location>
        <begin position="1197"/>
        <end position="1212"/>
    </location>
</feature>
<feature type="compositionally biased region" description="Polar residues" evidence="5">
    <location>
        <begin position="765"/>
        <end position="777"/>
    </location>
</feature>
<dbReference type="SUPFAM" id="SSF57850">
    <property type="entry name" value="RING/U-box"/>
    <property type="match status" value="1"/>
</dbReference>
<dbReference type="PANTHER" id="PTHR15315">
    <property type="entry name" value="RING FINGER PROTEIN 41, 151"/>
    <property type="match status" value="1"/>
</dbReference>
<dbReference type="InterPro" id="IPR013083">
    <property type="entry name" value="Znf_RING/FYVE/PHD"/>
</dbReference>
<organism evidence="8 9">
    <name type="scientific">Prunus persica</name>
    <name type="common">Peach</name>
    <name type="synonym">Amygdalus persica</name>
    <dbReference type="NCBI Taxonomy" id="3760"/>
    <lineage>
        <taxon>Eukaryota</taxon>
        <taxon>Viridiplantae</taxon>
        <taxon>Streptophyta</taxon>
        <taxon>Embryophyta</taxon>
        <taxon>Tracheophyta</taxon>
        <taxon>Spermatophyta</taxon>
        <taxon>Magnoliopsida</taxon>
        <taxon>eudicotyledons</taxon>
        <taxon>Gunneridae</taxon>
        <taxon>Pentapetalae</taxon>
        <taxon>rosids</taxon>
        <taxon>fabids</taxon>
        <taxon>Rosales</taxon>
        <taxon>Rosaceae</taxon>
        <taxon>Amygdaloideae</taxon>
        <taxon>Amygdaleae</taxon>
        <taxon>Prunus</taxon>
    </lineage>
</organism>
<dbReference type="STRING" id="3760.A0A251P7B4"/>
<dbReference type="OrthoDB" id="21204at2759"/>
<evidence type="ECO:0008006" key="10">
    <source>
        <dbReference type="Google" id="ProtNLM"/>
    </source>
</evidence>
<feature type="compositionally biased region" description="Low complexity" evidence="5">
    <location>
        <begin position="1263"/>
        <end position="1276"/>
    </location>
</feature>
<feature type="region of interest" description="Disordered" evidence="5">
    <location>
        <begin position="971"/>
        <end position="999"/>
    </location>
</feature>
<feature type="region of interest" description="Disordered" evidence="5">
    <location>
        <begin position="1013"/>
        <end position="1035"/>
    </location>
</feature>
<evidence type="ECO:0000259" key="6">
    <source>
        <dbReference type="PROSITE" id="PS50016"/>
    </source>
</evidence>
<sequence length="1353" mass="147958">MFFGDAMEVDLVTSSVQEGGAFGVTDTYSNDNPNFEGETCGICMDAVIDRGVLDCCQHWFCFACIDNWATITNLCPLCQNEFQLITCVPVYDTIGSRVDEDSPYRDDDWSIEGKNNTLSFPSYYIDENAVICLDGDGCKIRSGLVAIEDDSNLDTSIACDSCDLWYHAFCVGFDPEGTSESTWLCPRCVVDEIPKKSDTDSVQRSNSQYGPENANRESLDEDNISGKVSVAVADSGETAVVVSMVGENQRIAEPSKRVLPTVEVGKDLESETLVLASEDSHKLARPPGERTITQPVLGAQALELSLSCDTSNVPSNSLAQQFRMSTDGSTNELSSFDCIGNPSGKCFDESHISNKLTDSDSNMGLELGLSVGSFLSAVDLNNNGTEDVKHHNPKEEYLSKAAILVSNQETEDLKIHNPSEEYSPIADEIVPDANLDAPGIAVGGKRKHTDCSDDVHTIVVDDGDTNPKIETKESVKKIRHEEKTQPIASNDQAKASIPDDSKNCSILTVVPKDSTLTFHPVEENITSDILSIVRTTNRKSSKGLAHPNPADNSSQEQETMAGLRVKKIMRRAAEDKDSSMVVQTLRKEIREAVSNNSSKDFGANLFNPKLLDAFRAAVAGPKTEPVKKLSHLAVKTRKAMLQKGKVRENLTKKIYGTSNGRRKRAWDRDREIEFWKHRCIGTTEPEKIETLKSVLDLLKGRSKGADTERESDRQSTNPILSRLYLADSSLLPRKDDIKPLLALKTAGNSEQNDKQPTLIEKCSKSSLNDCTSNSTETGKVLSKGGIPSLEKYGSKNNIPSSGNGVSSSKVHQDRHAEGSLVSSAGGSKSITKREVVEKPEDIKSDKRKWALEVLARKTSGAGGKAANEKQEGNTVLKGNYPLLAQLPIDMRPNLAPSRHNKIPLSVRQTQLYRLTEHFLRKANLPVIRRTADTELAVADSINIEKEVADRSNSKLVYLNLCSQEILHRSENRKSSGAPVLSSAPTSVLAERSEQAANELSTDPVIDAALRNAGLLSDSPPNSPHPNMEVPVEEDGPSLDIREEGPDNVFEMDFHPDLDIYGDFEYNLEDEDYIGAAATKVSNAQPEEGAPKLKLVFSTLQSERSIHTLDLEKTEKTEVQKDFSSMLENPTYSGLEHSTTDGGTDESCAPLESLFGKEGEELSVAECEELYGPDTEPLIKQFPGASEKQSGLLNEALVKDKDPKENENNEPKPNKSIKTSGIGNENNAQNMMVASAGCNSSGGEDSTNHTQPGGNVESKEKKTSTVANNQSNSSSSVSKKVEAYIKEHIRPLCKSGVITTEQYKWAAAKTTDKVMKYHSKAKNANFLIKEGEKVKKLAEQYVETARQKEKTDPL</sequence>
<evidence type="ECO:0000313" key="8">
    <source>
        <dbReference type="EMBL" id="ONI07477.1"/>
    </source>
</evidence>
<keyword evidence="9" id="KW-1185">Reference proteome</keyword>
<dbReference type="GO" id="GO:0008270">
    <property type="term" value="F:zinc ion binding"/>
    <property type="evidence" value="ECO:0007669"/>
    <property type="project" value="UniProtKB-KW"/>
</dbReference>
<dbReference type="Pfam" id="PF13639">
    <property type="entry name" value="zf-RING_2"/>
    <property type="match status" value="1"/>
</dbReference>
<dbReference type="GO" id="GO:0016567">
    <property type="term" value="P:protein ubiquitination"/>
    <property type="evidence" value="ECO:0000318"/>
    <property type="project" value="GO_Central"/>
</dbReference>
<feature type="region of interest" description="Disordered" evidence="5">
    <location>
        <begin position="196"/>
        <end position="219"/>
    </location>
</feature>
<evidence type="ECO:0000259" key="7">
    <source>
        <dbReference type="PROSITE" id="PS50089"/>
    </source>
</evidence>
<dbReference type="InterPro" id="IPR017907">
    <property type="entry name" value="Znf_RING_CS"/>
</dbReference>
<dbReference type="SUPFAM" id="SSF57903">
    <property type="entry name" value="FYVE/PHD zinc finger"/>
    <property type="match status" value="1"/>
</dbReference>
<keyword evidence="3" id="KW-0862">Zinc</keyword>
<evidence type="ECO:0000256" key="4">
    <source>
        <dbReference type="PROSITE-ProRule" id="PRU00175"/>
    </source>
</evidence>
<name>A0A251P7B4_PRUPE</name>
<dbReference type="PANTHER" id="PTHR15315:SF26">
    <property type="entry name" value="E3 UBIQUITIN-PROTEIN LIGASE NRDP1"/>
    <property type="match status" value="1"/>
</dbReference>
<keyword evidence="2 4" id="KW-0863">Zinc-finger</keyword>
<dbReference type="InterPro" id="IPR001841">
    <property type="entry name" value="Znf_RING"/>
</dbReference>
<dbReference type="InterPro" id="IPR019787">
    <property type="entry name" value="Znf_PHD-finger"/>
</dbReference>
<feature type="region of interest" description="Disordered" evidence="5">
    <location>
        <begin position="539"/>
        <end position="559"/>
    </location>
</feature>
<dbReference type="SMR" id="A0A251P7B4"/>
<dbReference type="Gene3D" id="3.30.40.10">
    <property type="entry name" value="Zinc/RING finger domain, C3HC4 (zinc finger)"/>
    <property type="match status" value="2"/>
</dbReference>
<evidence type="ECO:0000256" key="5">
    <source>
        <dbReference type="SAM" id="MobiDB-lite"/>
    </source>
</evidence>
<evidence type="ECO:0000256" key="3">
    <source>
        <dbReference type="ARBA" id="ARBA00022833"/>
    </source>
</evidence>
<dbReference type="SMART" id="SM00184">
    <property type="entry name" value="RING"/>
    <property type="match status" value="2"/>
</dbReference>
<dbReference type="SMART" id="SM00249">
    <property type="entry name" value="PHD"/>
    <property type="match status" value="1"/>
</dbReference>
<feature type="region of interest" description="Disordered" evidence="5">
    <location>
        <begin position="1197"/>
        <end position="1276"/>
    </location>
</feature>
<dbReference type="Gramene" id="ONI07477">
    <property type="protein sequence ID" value="ONI07477"/>
    <property type="gene ID" value="PRUPE_5G122300"/>
</dbReference>
<feature type="compositionally biased region" description="Polar residues" evidence="5">
    <location>
        <begin position="794"/>
        <end position="809"/>
    </location>
</feature>
<dbReference type="PROSITE" id="PS00518">
    <property type="entry name" value="ZF_RING_1"/>
    <property type="match status" value="1"/>
</dbReference>
<feature type="domain" description="PHD-type" evidence="6">
    <location>
        <begin position="72"/>
        <end position="191"/>
    </location>
</feature>
<dbReference type="Proteomes" id="UP000006882">
    <property type="component" value="Chromosome G5"/>
</dbReference>
<protein>
    <recommendedName>
        <fullName evidence="10">RING-type domain-containing protein</fullName>
    </recommendedName>
</protein>
<dbReference type="GO" id="GO:0061630">
    <property type="term" value="F:ubiquitin protein ligase activity"/>
    <property type="evidence" value="ECO:0000318"/>
    <property type="project" value="GO_Central"/>
</dbReference>
<dbReference type="PROSITE" id="PS50089">
    <property type="entry name" value="ZF_RING_2"/>
    <property type="match status" value="1"/>
</dbReference>
<dbReference type="InterPro" id="IPR001965">
    <property type="entry name" value="Znf_PHD"/>
</dbReference>
<keyword evidence="1" id="KW-0479">Metal-binding</keyword>
<feature type="region of interest" description="Disordered" evidence="5">
    <location>
        <begin position="765"/>
        <end position="842"/>
    </location>
</feature>
<evidence type="ECO:0000313" key="9">
    <source>
        <dbReference type="Proteomes" id="UP000006882"/>
    </source>
</evidence>
<evidence type="ECO:0000256" key="2">
    <source>
        <dbReference type="ARBA" id="ARBA00022771"/>
    </source>
</evidence>
<evidence type="ECO:0000256" key="1">
    <source>
        <dbReference type="ARBA" id="ARBA00022723"/>
    </source>
</evidence>
<reference evidence="8" key="2">
    <citation type="submission" date="2016-12" db="EMBL/GenBank/DDBJ databases">
        <title>WGS assembly of Prunus persica.</title>
        <authorList>
            <person name="Verde I."/>
            <person name="Jenkins J."/>
            <person name="Dondini L."/>
            <person name="Micali S."/>
            <person name="Pagliarani G."/>
            <person name="Vendramin E."/>
            <person name="Paris R."/>
            <person name="Aramini V."/>
            <person name="Gazza L."/>
            <person name="Rossini L."/>
            <person name="Bassi D."/>
            <person name="Troggio M."/>
            <person name="Shu S."/>
            <person name="Grimwood J.H."/>
            <person name="Tartarini S."/>
            <person name="Dettori M.T."/>
            <person name="Schmutz J."/>
        </authorList>
    </citation>
    <scope>NUCLEOTIDE SEQUENCE</scope>
</reference>
<feature type="compositionally biased region" description="Basic and acidic residues" evidence="5">
    <location>
        <begin position="831"/>
        <end position="842"/>
    </location>
</feature>
<gene>
    <name evidence="8" type="ORF">PRUPE_5G122300</name>
</gene>
<dbReference type="EMBL" id="CM007655">
    <property type="protein sequence ID" value="ONI07477.1"/>
    <property type="molecule type" value="Genomic_DNA"/>
</dbReference>
<dbReference type="PROSITE" id="PS50016">
    <property type="entry name" value="ZF_PHD_2"/>
    <property type="match status" value="1"/>
</dbReference>